<feature type="transmembrane region" description="Helical" evidence="5">
    <location>
        <begin position="193"/>
        <end position="211"/>
    </location>
</feature>
<evidence type="ECO:0000256" key="1">
    <source>
        <dbReference type="ARBA" id="ARBA00004141"/>
    </source>
</evidence>
<feature type="transmembrane region" description="Helical" evidence="5">
    <location>
        <begin position="42"/>
        <end position="59"/>
    </location>
</feature>
<feature type="transmembrane region" description="Helical" evidence="5">
    <location>
        <begin position="125"/>
        <end position="147"/>
    </location>
</feature>
<dbReference type="Pfam" id="PF04932">
    <property type="entry name" value="Wzy_C"/>
    <property type="match status" value="1"/>
</dbReference>
<proteinExistence type="predicted"/>
<feature type="transmembrane region" description="Helical" evidence="5">
    <location>
        <begin position="239"/>
        <end position="258"/>
    </location>
</feature>
<organism evidence="8 9">
    <name type="scientific">Azonexus fungiphilus</name>
    <dbReference type="NCBI Taxonomy" id="146940"/>
    <lineage>
        <taxon>Bacteria</taxon>
        <taxon>Pseudomonadati</taxon>
        <taxon>Pseudomonadota</taxon>
        <taxon>Betaproteobacteria</taxon>
        <taxon>Rhodocyclales</taxon>
        <taxon>Azonexaceae</taxon>
        <taxon>Azonexus</taxon>
    </lineage>
</organism>
<evidence type="ECO:0000313" key="9">
    <source>
        <dbReference type="Proteomes" id="UP000270626"/>
    </source>
</evidence>
<keyword evidence="8" id="KW-0436">Ligase</keyword>
<evidence type="ECO:0000256" key="4">
    <source>
        <dbReference type="ARBA" id="ARBA00023136"/>
    </source>
</evidence>
<feature type="transmembrane region" description="Helical" evidence="5">
    <location>
        <begin position="66"/>
        <end position="88"/>
    </location>
</feature>
<protein>
    <submittedName>
        <fullName evidence="8">O-antigen ligase</fullName>
    </submittedName>
</protein>
<dbReference type="Pfam" id="PF11846">
    <property type="entry name" value="Wzy_C_2"/>
    <property type="match status" value="1"/>
</dbReference>
<evidence type="ECO:0000313" key="8">
    <source>
        <dbReference type="EMBL" id="RKT50354.1"/>
    </source>
</evidence>
<feature type="domain" description="O-antigen ligase-related" evidence="6">
    <location>
        <begin position="200"/>
        <end position="337"/>
    </location>
</feature>
<comment type="caution">
    <text evidence="8">The sequence shown here is derived from an EMBL/GenBank/DDBJ whole genome shotgun (WGS) entry which is preliminary data.</text>
</comment>
<dbReference type="EMBL" id="RBXP01000018">
    <property type="protein sequence ID" value="RKT50354.1"/>
    <property type="molecule type" value="Genomic_DNA"/>
</dbReference>
<keyword evidence="2 5" id="KW-0812">Transmembrane</keyword>
<feature type="transmembrane region" description="Helical" evidence="5">
    <location>
        <begin position="330"/>
        <end position="351"/>
    </location>
</feature>
<dbReference type="PANTHER" id="PTHR37422:SF21">
    <property type="entry name" value="EXOQ-LIKE PROTEIN"/>
    <property type="match status" value="1"/>
</dbReference>
<dbReference type="AlphaFoldDB" id="A0A495VLX9"/>
<dbReference type="GO" id="GO:0016874">
    <property type="term" value="F:ligase activity"/>
    <property type="evidence" value="ECO:0007669"/>
    <property type="project" value="UniProtKB-KW"/>
</dbReference>
<accession>A0A495VLX9</accession>
<keyword evidence="3 5" id="KW-1133">Transmembrane helix</keyword>
<keyword evidence="4 5" id="KW-0472">Membrane</keyword>
<dbReference type="Proteomes" id="UP000270626">
    <property type="component" value="Unassembled WGS sequence"/>
</dbReference>
<feature type="transmembrane region" description="Helical" evidence="5">
    <location>
        <begin position="167"/>
        <end position="186"/>
    </location>
</feature>
<feature type="transmembrane region" description="Helical" evidence="5">
    <location>
        <begin position="416"/>
        <end position="432"/>
    </location>
</feature>
<dbReference type="PANTHER" id="PTHR37422">
    <property type="entry name" value="TEICHURONIC ACID BIOSYNTHESIS PROTEIN TUAE"/>
    <property type="match status" value="1"/>
</dbReference>
<keyword evidence="9" id="KW-1185">Reference proteome</keyword>
<evidence type="ECO:0000259" key="6">
    <source>
        <dbReference type="Pfam" id="PF04932"/>
    </source>
</evidence>
<evidence type="ECO:0000256" key="5">
    <source>
        <dbReference type="SAM" id="Phobius"/>
    </source>
</evidence>
<feature type="transmembrane region" description="Helical" evidence="5">
    <location>
        <begin position="217"/>
        <end position="232"/>
    </location>
</feature>
<evidence type="ECO:0000256" key="2">
    <source>
        <dbReference type="ARBA" id="ARBA00022692"/>
    </source>
</evidence>
<comment type="subcellular location">
    <subcellularLocation>
        <location evidence="1">Membrane</location>
        <topology evidence="1">Multi-pass membrane protein</topology>
    </subcellularLocation>
</comment>
<gene>
    <name evidence="8" type="ORF">DFR40_2910</name>
</gene>
<reference evidence="8 9" key="1">
    <citation type="submission" date="2018-10" db="EMBL/GenBank/DDBJ databases">
        <title>Genomic Encyclopedia of Type Strains, Phase IV (KMG-IV): sequencing the most valuable type-strain genomes for metagenomic binning, comparative biology and taxonomic classification.</title>
        <authorList>
            <person name="Goeker M."/>
        </authorList>
    </citation>
    <scope>NUCLEOTIDE SEQUENCE [LARGE SCALE GENOMIC DNA]</scope>
    <source>
        <strain evidence="8 9">DSM 23841</strain>
    </source>
</reference>
<feature type="transmembrane region" description="Helical" evidence="5">
    <location>
        <begin position="94"/>
        <end position="113"/>
    </location>
</feature>
<evidence type="ECO:0000259" key="7">
    <source>
        <dbReference type="Pfam" id="PF11846"/>
    </source>
</evidence>
<dbReference type="RefSeq" id="WP_170160237.1">
    <property type="nucleotide sequence ID" value="NZ_RBXP01000018.1"/>
</dbReference>
<dbReference type="GO" id="GO:0016020">
    <property type="term" value="C:membrane"/>
    <property type="evidence" value="ECO:0007669"/>
    <property type="project" value="UniProtKB-SubCell"/>
</dbReference>
<evidence type="ECO:0000256" key="3">
    <source>
        <dbReference type="ARBA" id="ARBA00022989"/>
    </source>
</evidence>
<dbReference type="InterPro" id="IPR051533">
    <property type="entry name" value="WaaL-like"/>
</dbReference>
<feature type="transmembrane region" description="Helical" evidence="5">
    <location>
        <begin position="363"/>
        <end position="380"/>
    </location>
</feature>
<sequence length="566" mass="62591">MGDMMVTGPKSGLFWPLAALLMAICWLIPHHAAPWLNFLQESYVVLVLAVVMTVSLVRIKRSIEINVLHCSALVLATLPLLQWLAGSIASFGTAWIHALFLLGLFIAFALGAFWAQAKWQRGPDFLFSAFLLAAIVSVGLQLAQWLIGGDMLPWVFPAPESRYYANLAQPNLLGSLLLLGCVGVAWGFYKKLIGGFVATAAVLFLLIGLVLTESRTGFLNALIVGVLLSCFWKKERPFLFALVVSGMLVVMLALYAWLPEINAWLGHPVAKRPPFDPVRLAMWSSLLGYLPELPFLGTGWGQIAQAAMLSPGFPSMPGATRYSHNLLLDLMLSNGLVIGGGILLGLAYFALRLLKQLMRKEPDFSIPFAAVSVLTVHAMLELPLAYAYFLLPYGLLLGWVSVPLQMSRWFVVDRRMALLVMFGALLATVMTIRDYQVVERSFFDVAYGIRGEPVPPAARPDLFVLTQWRDRFDFVNTAPGPVFSDDEFERAVKIVSATPSPLLLYMLSYRLAASGQPEMARFWLGVLCRNSPPPVILSLQEKWREDPAGLAWRQKVAWTNCSGESD</sequence>
<feature type="domain" description="Virulence factor membrane-bound polymerase C-terminal" evidence="7">
    <location>
        <begin position="369"/>
        <end position="524"/>
    </location>
</feature>
<feature type="transmembrane region" description="Helical" evidence="5">
    <location>
        <begin position="386"/>
        <end position="404"/>
    </location>
</feature>
<name>A0A495VLX9_9RHOO</name>
<dbReference type="InterPro" id="IPR021797">
    <property type="entry name" value="Wzy_C_2"/>
</dbReference>
<dbReference type="InterPro" id="IPR007016">
    <property type="entry name" value="O-antigen_ligase-rel_domated"/>
</dbReference>